<accession>A0A0K6ICS4</accession>
<proteinExistence type="predicted"/>
<dbReference type="Proteomes" id="UP000183649">
    <property type="component" value="Unassembled WGS sequence"/>
</dbReference>
<dbReference type="AlphaFoldDB" id="A0A0K6ICS4"/>
<dbReference type="EMBL" id="CYHF01000019">
    <property type="protein sequence ID" value="CUB00920.1"/>
    <property type="molecule type" value="Genomic_DNA"/>
</dbReference>
<keyword evidence="2" id="KW-1185">Reference proteome</keyword>
<evidence type="ECO:0000313" key="1">
    <source>
        <dbReference type="EMBL" id="CUB00920.1"/>
    </source>
</evidence>
<dbReference type="Pfam" id="PF14281">
    <property type="entry name" value="PDDEXK_4"/>
    <property type="match status" value="1"/>
</dbReference>
<organism evidence="1 2">
    <name type="scientific">Thiomonas bhubaneswarensis</name>
    <dbReference type="NCBI Taxonomy" id="339866"/>
    <lineage>
        <taxon>Bacteria</taxon>
        <taxon>Pseudomonadati</taxon>
        <taxon>Pseudomonadota</taxon>
        <taxon>Betaproteobacteria</taxon>
        <taxon>Burkholderiales</taxon>
        <taxon>Thiomonas</taxon>
    </lineage>
</organism>
<evidence type="ECO:0000313" key="2">
    <source>
        <dbReference type="Proteomes" id="UP000183649"/>
    </source>
</evidence>
<protein>
    <submittedName>
        <fullName evidence="1">PD-(D/E)XK nuclease superfamily</fullName>
    </submittedName>
</protein>
<dbReference type="OrthoDB" id="8399783at2"/>
<name>A0A0K6ICS4_9BURK</name>
<reference evidence="2" key="1">
    <citation type="submission" date="2015-08" db="EMBL/GenBank/DDBJ databases">
        <authorList>
            <person name="Varghese N."/>
        </authorList>
    </citation>
    <scope>NUCLEOTIDE SEQUENCE [LARGE SCALE GENOMIC DNA]</scope>
    <source>
        <strain evidence="2">DSM 18181</strain>
    </source>
</reference>
<dbReference type="RefSeq" id="WP_055451856.1">
    <property type="nucleotide sequence ID" value="NZ_CYHF01000019.1"/>
</dbReference>
<sequence length="434" mass="49508">MTPVTQKVESLLNVVSETAADYRGQSERKLANLLNQVHMNVSVVRQAKQRFAGELAPDFRIFDYLRTDESGLSRCLATLLNPQGSHGQQQVFLKAFLRRMPQKIRDEMSSESATVTLEHQTIDGRRIDILIDNSSGIIGIENKPWAADQDRQLTDYADHLSKVAGDRPWTLVFLSNREPSSSSLPKSRRKELEVLGQFMMMTYHELNDWLAECAGQSRALKVRVFIEELGKFISSDINGEVEMSEAEEIEKTVFATPEHVESAILIASSMDELKRRRLCQLERQLKSECEKRGLILDWRPEKMAGHCYDGFTIYCHKSARVGVSFEFQSVGFKDLIWGVYPDGQNTKEWPSSKDEIIKRMEAAFGRGENNKFWFWCIYAGENEQLGQEFKDWSANPKPWLAIWNGSLAVKIADLSAKVCELFKDRPELLVGTPD</sequence>
<dbReference type="InterPro" id="IPR029470">
    <property type="entry name" value="PDDEXK_4"/>
</dbReference>
<dbReference type="STRING" id="339866.GCA_001418255_03082"/>
<gene>
    <name evidence="1" type="ORF">Ga0061069_1195</name>
</gene>